<dbReference type="Proteomes" id="UP000216947">
    <property type="component" value="Unassembled WGS sequence"/>
</dbReference>
<proteinExistence type="predicted"/>
<evidence type="ECO:0000313" key="3">
    <source>
        <dbReference type="Proteomes" id="UP000216947"/>
    </source>
</evidence>
<reference evidence="3" key="1">
    <citation type="submission" date="2017-05" db="EMBL/GenBank/DDBJ databases">
        <title>Complete and WGS of Bordetella genogroups.</title>
        <authorList>
            <person name="Spilker T."/>
            <person name="Lipuma J."/>
        </authorList>
    </citation>
    <scope>NUCLEOTIDE SEQUENCE [LARGE SCALE GENOMIC DNA]</scope>
    <source>
        <strain evidence="3">AU18089</strain>
    </source>
</reference>
<organism evidence="2 3">
    <name type="scientific">Bordetella genomosp. 7</name>
    <dbReference type="NCBI Taxonomy" id="1416805"/>
    <lineage>
        <taxon>Bacteria</taxon>
        <taxon>Pseudomonadati</taxon>
        <taxon>Pseudomonadota</taxon>
        <taxon>Betaproteobacteria</taxon>
        <taxon>Burkholderiales</taxon>
        <taxon>Alcaligenaceae</taxon>
        <taxon>Bordetella</taxon>
    </lineage>
</organism>
<dbReference type="EMBL" id="NEVK01000006">
    <property type="protein sequence ID" value="OZI17954.1"/>
    <property type="molecule type" value="Genomic_DNA"/>
</dbReference>
<gene>
    <name evidence="2" type="ORF">CAL19_12810</name>
</gene>
<sequence>MDKETDMELPIKRKPGRPRKPGGPFKRLSISMPTDVKGGLDYAAALTGMGTSDLVTACVRIGLRQAILDAMQTKIESLGARGSPLTAADILRVYGLPEDLFG</sequence>
<feature type="region of interest" description="Disordered" evidence="1">
    <location>
        <begin position="1"/>
        <end position="28"/>
    </location>
</feature>
<protein>
    <recommendedName>
        <fullName evidence="4">CopG family transcriptional regulator</fullName>
    </recommendedName>
</protein>
<dbReference type="AlphaFoldDB" id="A0A261QYW7"/>
<evidence type="ECO:0000313" key="2">
    <source>
        <dbReference type="EMBL" id="OZI17954.1"/>
    </source>
</evidence>
<keyword evidence="3" id="KW-1185">Reference proteome</keyword>
<feature type="compositionally biased region" description="Basic and acidic residues" evidence="1">
    <location>
        <begin position="1"/>
        <end position="11"/>
    </location>
</feature>
<name>A0A261QYW7_9BORD</name>
<comment type="caution">
    <text evidence="2">The sequence shown here is derived from an EMBL/GenBank/DDBJ whole genome shotgun (WGS) entry which is preliminary data.</text>
</comment>
<evidence type="ECO:0000256" key="1">
    <source>
        <dbReference type="SAM" id="MobiDB-lite"/>
    </source>
</evidence>
<accession>A0A261QYW7</accession>
<evidence type="ECO:0008006" key="4">
    <source>
        <dbReference type="Google" id="ProtNLM"/>
    </source>
</evidence>